<reference evidence="1 2" key="1">
    <citation type="journal article" date="2021" name="bioRxiv">
        <title>Chromosome-scale and haplotype-resolved genome assembly of a tetraploid potato cultivar.</title>
        <authorList>
            <person name="Sun H."/>
            <person name="Jiao W.-B."/>
            <person name="Krause K."/>
            <person name="Campoy J.A."/>
            <person name="Goel M."/>
            <person name="Folz-Donahue K."/>
            <person name="Kukat C."/>
            <person name="Huettel B."/>
            <person name="Schneeberger K."/>
        </authorList>
    </citation>
    <scope>NUCLEOTIDE SEQUENCE [LARGE SCALE GENOMIC DNA]</scope>
    <source>
        <strain evidence="1">SolTubOtavaFocal</strain>
        <tissue evidence="1">Leaves</tissue>
    </source>
</reference>
<keyword evidence="2" id="KW-1185">Reference proteome</keyword>
<sequence length="96" mass="10840">MAAYASVISLLQTLDKQNPELFHVHTAEILDSLHATAEYFQQVLEFASNKSEFDPENINSLEEKIRVAASYVEDVVEMKISQIIEGTGWTFGILQH</sequence>
<organism evidence="1 2">
    <name type="scientific">Solanum tuberosum</name>
    <name type="common">Potato</name>
    <dbReference type="NCBI Taxonomy" id="4113"/>
    <lineage>
        <taxon>Eukaryota</taxon>
        <taxon>Viridiplantae</taxon>
        <taxon>Streptophyta</taxon>
        <taxon>Embryophyta</taxon>
        <taxon>Tracheophyta</taxon>
        <taxon>Spermatophyta</taxon>
        <taxon>Magnoliopsida</taxon>
        <taxon>eudicotyledons</taxon>
        <taxon>Gunneridae</taxon>
        <taxon>Pentapetalae</taxon>
        <taxon>asterids</taxon>
        <taxon>lamiids</taxon>
        <taxon>Solanales</taxon>
        <taxon>Solanaceae</taxon>
        <taxon>Solanoideae</taxon>
        <taxon>Solaneae</taxon>
        <taxon>Solanum</taxon>
    </lineage>
</organism>
<proteinExistence type="predicted"/>
<dbReference type="EMBL" id="JAIVGD010000011">
    <property type="protein sequence ID" value="KAH0769571.1"/>
    <property type="molecule type" value="Genomic_DNA"/>
</dbReference>
<accession>A0ABQ7VM27</accession>
<evidence type="ECO:0000313" key="2">
    <source>
        <dbReference type="Proteomes" id="UP000826656"/>
    </source>
</evidence>
<gene>
    <name evidence="1" type="ORF">KY290_013552</name>
</gene>
<evidence type="ECO:0000313" key="1">
    <source>
        <dbReference type="EMBL" id="KAH0769571.1"/>
    </source>
</evidence>
<name>A0ABQ7VM27_SOLTU</name>
<comment type="caution">
    <text evidence="1">The sequence shown here is derived from an EMBL/GenBank/DDBJ whole genome shotgun (WGS) entry which is preliminary data.</text>
</comment>
<dbReference type="Proteomes" id="UP000826656">
    <property type="component" value="Unassembled WGS sequence"/>
</dbReference>
<protein>
    <submittedName>
        <fullName evidence="1">Uncharacterized protein</fullName>
    </submittedName>
</protein>
<dbReference type="Gene3D" id="1.20.5.4130">
    <property type="match status" value="1"/>
</dbReference>